<name>A0A8T2NIL6_9TELE</name>
<keyword evidence="2 7" id="KW-0812">Transmembrane</keyword>
<feature type="topological domain" description="Cytoplasmic" evidence="7">
    <location>
        <begin position="1"/>
        <end position="651"/>
    </location>
</feature>
<dbReference type="Pfam" id="PF10541">
    <property type="entry name" value="KASH"/>
    <property type="match status" value="1"/>
</dbReference>
<evidence type="ECO:0000256" key="4">
    <source>
        <dbReference type="ARBA" id="ARBA00023136"/>
    </source>
</evidence>
<evidence type="ECO:0000256" key="8">
    <source>
        <dbReference type="SAM" id="MobiDB-lite"/>
    </source>
</evidence>
<keyword evidence="4 7" id="KW-0472">Membrane</keyword>
<accession>A0A8T2NIL6</accession>
<protein>
    <recommendedName>
        <fullName evidence="9">KASH domain-containing protein</fullName>
    </recommendedName>
</protein>
<evidence type="ECO:0000313" key="11">
    <source>
        <dbReference type="Proteomes" id="UP000824540"/>
    </source>
</evidence>
<evidence type="ECO:0000313" key="10">
    <source>
        <dbReference type="EMBL" id="KAG9340513.1"/>
    </source>
</evidence>
<dbReference type="SMART" id="SM01249">
    <property type="entry name" value="KASH"/>
    <property type="match status" value="1"/>
</dbReference>
<comment type="caution">
    <text evidence="10">The sequence shown here is derived from an EMBL/GenBank/DDBJ whole genome shotgun (WGS) entry which is preliminary data.</text>
</comment>
<evidence type="ECO:0000256" key="3">
    <source>
        <dbReference type="ARBA" id="ARBA00022989"/>
    </source>
</evidence>
<comment type="subcellular location">
    <subcellularLocation>
        <location evidence="6">Nucleus outer membrane</location>
        <topology evidence="6">Single-pass type IV membrane protein</topology>
    </subcellularLocation>
</comment>
<keyword evidence="11" id="KW-1185">Reference proteome</keyword>
<evidence type="ECO:0000256" key="5">
    <source>
        <dbReference type="ARBA" id="ARBA00023242"/>
    </source>
</evidence>
<dbReference type="SMART" id="SM00150">
    <property type="entry name" value="SPEC"/>
    <property type="match status" value="1"/>
</dbReference>
<dbReference type="InterPro" id="IPR018159">
    <property type="entry name" value="Spectrin/alpha-actinin"/>
</dbReference>
<evidence type="ECO:0000256" key="6">
    <source>
        <dbReference type="ARBA" id="ARBA00046312"/>
    </source>
</evidence>
<evidence type="ECO:0000256" key="7">
    <source>
        <dbReference type="PROSITE-ProRule" id="PRU00385"/>
    </source>
</evidence>
<dbReference type="EMBL" id="JAFBMS010000042">
    <property type="protein sequence ID" value="KAG9340513.1"/>
    <property type="molecule type" value="Genomic_DNA"/>
</dbReference>
<dbReference type="PANTHER" id="PTHR21640:SF1">
    <property type="entry name" value="NESPRIN-4"/>
    <property type="match status" value="1"/>
</dbReference>
<feature type="topological domain" description="Perinuclear space" evidence="7">
    <location>
        <begin position="673"/>
        <end position="702"/>
    </location>
</feature>
<evidence type="ECO:0000259" key="9">
    <source>
        <dbReference type="PROSITE" id="PS51049"/>
    </source>
</evidence>
<dbReference type="CDD" id="cd00176">
    <property type="entry name" value="SPEC"/>
    <property type="match status" value="1"/>
</dbReference>
<dbReference type="GO" id="GO:0005640">
    <property type="term" value="C:nuclear outer membrane"/>
    <property type="evidence" value="ECO:0007669"/>
    <property type="project" value="UniProtKB-SubCell"/>
</dbReference>
<gene>
    <name evidence="10" type="ORF">JZ751_021333</name>
</gene>
<dbReference type="PROSITE" id="PS51049">
    <property type="entry name" value="KASH"/>
    <property type="match status" value="1"/>
</dbReference>
<dbReference type="Proteomes" id="UP000824540">
    <property type="component" value="Unassembled WGS sequence"/>
</dbReference>
<dbReference type="GO" id="GO:0034993">
    <property type="term" value="C:meiotic nuclear membrane microtubule tethering complex"/>
    <property type="evidence" value="ECO:0007669"/>
    <property type="project" value="InterPro"/>
</dbReference>
<organism evidence="10 11">
    <name type="scientific">Albula glossodonta</name>
    <name type="common">roundjaw bonefish</name>
    <dbReference type="NCBI Taxonomy" id="121402"/>
    <lineage>
        <taxon>Eukaryota</taxon>
        <taxon>Metazoa</taxon>
        <taxon>Chordata</taxon>
        <taxon>Craniata</taxon>
        <taxon>Vertebrata</taxon>
        <taxon>Euteleostomi</taxon>
        <taxon>Actinopterygii</taxon>
        <taxon>Neopterygii</taxon>
        <taxon>Teleostei</taxon>
        <taxon>Albuliformes</taxon>
        <taxon>Albulidae</taxon>
        <taxon>Albula</taxon>
    </lineage>
</organism>
<dbReference type="OrthoDB" id="8676767at2759"/>
<comment type="similarity">
    <text evidence="1">Belongs to the nesprin family.</text>
</comment>
<dbReference type="InterPro" id="IPR030268">
    <property type="entry name" value="SYNE4"/>
</dbReference>
<dbReference type="AlphaFoldDB" id="A0A8T2NIL6"/>
<keyword evidence="3" id="KW-1133">Transmembrane helix</keyword>
<dbReference type="SUPFAM" id="SSF46966">
    <property type="entry name" value="Spectrin repeat"/>
    <property type="match status" value="2"/>
</dbReference>
<proteinExistence type="inferred from homology"/>
<sequence length="702" mass="79026">MREWGGAGELVMPWHWDAGLQRLWRERDREAEGVGGTVSASPPSFACKPSGALTSLLLRWRRPLSKQTAKRQSQPSQRRRPVSPRPGTVNVRDASMPGERLCPGEALRGSHGNRAVQAIGDGMQDEEVTEGFQSLEANSSLHGMDFHDWLPLGPLSQDGDSSVEGHIQLEKRWLLWHKFMKAHSHFDDWLRLAEKTAASPNSSHVLYITAKQELKKFETLQSECRARLAQLDSLNQQQRVLTHHFGGAMGGRLADMARTCGQRWDLVSRAVDGVCRRLKHFVAQREDFESQQEEMAIWLADMDLRLTEVEHFSGKDTREKMRQLQRGEALIQRSEPADAQDIESGLQELLMYCARVFEGVGQLHTRLLSMRLVFEEDWLLAPPPDSGCPSETPLEDEGVFERSSLPDLQGPQAPPSTDHLVLEWDPSVDVGGLHHLEETLSKDSKRRSYMSCMSSEGSRSDMTMDGPDMFFQRTESNVESLSPSISAQALAPDAKEEASLRFGPQESSTPREHLLEPVTFDPERISAWLGHIPVVHERRPCSKAVQTEHTQEFVTRSITRPAPSLRRPWPGPSFEERGGPGPPQSGNIEPCPVWTSCRLQPNRQSPEESLCQPTLLEAKIDIEQRHDEDPVRRKGLGPWLWGAPRFARVLRASMLLYVPAALLFAFFTWLPSDAQVPGCHHSNTLSRSFHLMLRYVNGPPPT</sequence>
<reference evidence="10" key="1">
    <citation type="thesis" date="2021" institute="BYU ScholarsArchive" country="Provo, UT, USA">
        <title>Applications of and Algorithms for Genome Assembly and Genomic Analyses with an Emphasis on Marine Teleosts.</title>
        <authorList>
            <person name="Pickett B.D."/>
        </authorList>
    </citation>
    <scope>NUCLEOTIDE SEQUENCE</scope>
    <source>
        <strain evidence="10">HI-2016</strain>
    </source>
</reference>
<evidence type="ECO:0000256" key="1">
    <source>
        <dbReference type="ARBA" id="ARBA00008619"/>
    </source>
</evidence>
<evidence type="ECO:0000256" key="2">
    <source>
        <dbReference type="ARBA" id="ARBA00022692"/>
    </source>
</evidence>
<dbReference type="Gene3D" id="1.20.58.60">
    <property type="match status" value="1"/>
</dbReference>
<feature type="region of interest" description="Disordered" evidence="8">
    <location>
        <begin position="64"/>
        <end position="100"/>
    </location>
</feature>
<feature type="region of interest" description="Disordered" evidence="8">
    <location>
        <begin position="561"/>
        <end position="586"/>
    </location>
</feature>
<keyword evidence="5" id="KW-0539">Nucleus</keyword>
<feature type="domain" description="KASH" evidence="9">
    <location>
        <begin position="643"/>
        <end position="702"/>
    </location>
</feature>
<dbReference type="PANTHER" id="PTHR21640">
    <property type="match status" value="1"/>
</dbReference>
<dbReference type="InterPro" id="IPR012315">
    <property type="entry name" value="KASH"/>
</dbReference>